<keyword evidence="7" id="KW-0282">Flagellum</keyword>
<evidence type="ECO:0000256" key="5">
    <source>
        <dbReference type="ARBA" id="ARBA00023186"/>
    </source>
</evidence>
<keyword evidence="7" id="KW-0966">Cell projection</keyword>
<protein>
    <recommendedName>
        <fullName evidence="6">Flagellar secretion chaperone FliS</fullName>
    </recommendedName>
</protein>
<evidence type="ECO:0000256" key="2">
    <source>
        <dbReference type="ARBA" id="ARBA00008787"/>
    </source>
</evidence>
<comment type="similarity">
    <text evidence="2 6">Belongs to the FliS family.</text>
</comment>
<sequence length="130" mass="14305">MKYQQAMNAYTQNQVQNRAAVASPYRLVQMMFEKLLDHIASAGGAIDRKDIAEKGNHIGKALQLLGALRSALDLEVGGEVAVNLSRLYEFCSDTLMQASLKNDKQKIEDAAGIIRDIKSAWDQLEHASNG</sequence>
<dbReference type="InterPro" id="IPR003713">
    <property type="entry name" value="FliS"/>
</dbReference>
<keyword evidence="8" id="KW-1185">Reference proteome</keyword>
<dbReference type="NCBIfam" id="TIGR00208">
    <property type="entry name" value="fliS"/>
    <property type="match status" value="1"/>
</dbReference>
<dbReference type="Proteomes" id="UP001203338">
    <property type="component" value="Unassembled WGS sequence"/>
</dbReference>
<comment type="caution">
    <text evidence="7">The sequence shown here is derived from an EMBL/GenBank/DDBJ whole genome shotgun (WGS) entry which is preliminary data.</text>
</comment>
<dbReference type="RefSeq" id="WP_249699236.1">
    <property type="nucleotide sequence ID" value="NZ_JAMFLX010000010.1"/>
</dbReference>
<evidence type="ECO:0000256" key="1">
    <source>
        <dbReference type="ARBA" id="ARBA00004514"/>
    </source>
</evidence>
<dbReference type="PANTHER" id="PTHR34773">
    <property type="entry name" value="FLAGELLAR SECRETION CHAPERONE FLIS"/>
    <property type="match status" value="1"/>
</dbReference>
<dbReference type="CDD" id="cd16098">
    <property type="entry name" value="FliS"/>
    <property type="match status" value="1"/>
</dbReference>
<dbReference type="Pfam" id="PF02561">
    <property type="entry name" value="FliS"/>
    <property type="match status" value="1"/>
</dbReference>
<keyword evidence="5" id="KW-0143">Chaperone</keyword>
<dbReference type="InterPro" id="IPR036584">
    <property type="entry name" value="FliS_sf"/>
</dbReference>
<organism evidence="7 8">
    <name type="scientific">Parendozoicomonas callyspongiae</name>
    <dbReference type="NCBI Taxonomy" id="2942213"/>
    <lineage>
        <taxon>Bacteria</taxon>
        <taxon>Pseudomonadati</taxon>
        <taxon>Pseudomonadota</taxon>
        <taxon>Gammaproteobacteria</taxon>
        <taxon>Oceanospirillales</taxon>
        <taxon>Endozoicomonadaceae</taxon>
        <taxon>Parendozoicomonas</taxon>
    </lineage>
</organism>
<dbReference type="SUPFAM" id="SSF101116">
    <property type="entry name" value="Flagellar export chaperone FliS"/>
    <property type="match status" value="1"/>
</dbReference>
<evidence type="ECO:0000256" key="3">
    <source>
        <dbReference type="ARBA" id="ARBA00022490"/>
    </source>
</evidence>
<evidence type="ECO:0000256" key="4">
    <source>
        <dbReference type="ARBA" id="ARBA00022795"/>
    </source>
</evidence>
<name>A0ABT0PFD4_9GAMM</name>
<dbReference type="PIRSF" id="PIRSF039090">
    <property type="entry name" value="Flis"/>
    <property type="match status" value="1"/>
</dbReference>
<gene>
    <name evidence="7" type="primary">fliS</name>
    <name evidence="7" type="ORF">M3P05_09095</name>
</gene>
<dbReference type="EMBL" id="JAMFLX010000010">
    <property type="protein sequence ID" value="MCL6270087.1"/>
    <property type="molecule type" value="Genomic_DNA"/>
</dbReference>
<proteinExistence type="inferred from homology"/>
<dbReference type="PANTHER" id="PTHR34773:SF1">
    <property type="entry name" value="FLAGELLAR SECRETION CHAPERONE FLIS"/>
    <property type="match status" value="1"/>
</dbReference>
<reference evidence="7 8" key="1">
    <citation type="submission" date="2022-05" db="EMBL/GenBank/DDBJ databases">
        <authorList>
            <person name="Park J.-S."/>
        </authorList>
    </citation>
    <scope>NUCLEOTIDE SEQUENCE [LARGE SCALE GENOMIC DNA]</scope>
    <source>
        <strain evidence="7 8">2012CJ34-2</strain>
    </source>
</reference>
<comment type="subcellular location">
    <subcellularLocation>
        <location evidence="1 6">Cytoplasm</location>
        <location evidence="1 6">Cytosol</location>
    </subcellularLocation>
</comment>
<evidence type="ECO:0000256" key="6">
    <source>
        <dbReference type="PIRNR" id="PIRNR039090"/>
    </source>
</evidence>
<keyword evidence="7" id="KW-0969">Cilium</keyword>
<accession>A0ABT0PFD4</accession>
<keyword evidence="4 6" id="KW-1005">Bacterial flagellum biogenesis</keyword>
<dbReference type="Gene3D" id="1.20.120.340">
    <property type="entry name" value="Flagellar protein FliS"/>
    <property type="match status" value="1"/>
</dbReference>
<evidence type="ECO:0000313" key="7">
    <source>
        <dbReference type="EMBL" id="MCL6270087.1"/>
    </source>
</evidence>
<keyword evidence="3 6" id="KW-0963">Cytoplasm</keyword>
<evidence type="ECO:0000313" key="8">
    <source>
        <dbReference type="Proteomes" id="UP001203338"/>
    </source>
</evidence>